<evidence type="ECO:0000256" key="6">
    <source>
        <dbReference type="ARBA" id="ARBA00018569"/>
    </source>
</evidence>
<dbReference type="GO" id="GO:0033499">
    <property type="term" value="P:galactose catabolic process via UDP-galactose, Leloir pathway"/>
    <property type="evidence" value="ECO:0007669"/>
    <property type="project" value="TreeGrafter"/>
</dbReference>
<comment type="similarity">
    <text evidence="4 10">Belongs to the NAD(P)-dependent epimerase/dehydratase family.</text>
</comment>
<dbReference type="PANTHER" id="PTHR43725:SF53">
    <property type="entry name" value="UDP-ARABINOSE 4-EPIMERASE 1"/>
    <property type="match status" value="1"/>
</dbReference>
<keyword evidence="7 10" id="KW-0520">NAD</keyword>
<dbReference type="EMBL" id="CADCWE010000031">
    <property type="protein sequence ID" value="CAA9525775.1"/>
    <property type="molecule type" value="Genomic_DNA"/>
</dbReference>
<evidence type="ECO:0000256" key="2">
    <source>
        <dbReference type="ARBA" id="ARBA00001911"/>
    </source>
</evidence>
<proteinExistence type="inferred from homology"/>
<dbReference type="Gene3D" id="3.40.50.720">
    <property type="entry name" value="NAD(P)-binding Rossmann-like Domain"/>
    <property type="match status" value="1"/>
</dbReference>
<dbReference type="InterPro" id="IPR001509">
    <property type="entry name" value="Epimerase_deHydtase"/>
</dbReference>
<organism evidence="12">
    <name type="scientific">uncultured Thermomicrobiales bacterium</name>
    <dbReference type="NCBI Taxonomy" id="1645740"/>
    <lineage>
        <taxon>Bacteria</taxon>
        <taxon>Pseudomonadati</taxon>
        <taxon>Thermomicrobiota</taxon>
        <taxon>Thermomicrobia</taxon>
        <taxon>Thermomicrobiales</taxon>
        <taxon>environmental samples</taxon>
    </lineage>
</organism>
<dbReference type="AlphaFoldDB" id="A0A6J4TKR8"/>
<gene>
    <name evidence="12" type="ORF">AVDCRST_MAG73-542</name>
</gene>
<keyword evidence="9 10" id="KW-0119">Carbohydrate metabolism</keyword>
<dbReference type="InterPro" id="IPR036291">
    <property type="entry name" value="NAD(P)-bd_dom_sf"/>
</dbReference>
<dbReference type="Gene3D" id="3.90.25.10">
    <property type="entry name" value="UDP-galactose 4-epimerase, domain 1"/>
    <property type="match status" value="1"/>
</dbReference>
<name>A0A6J4TKR8_9BACT</name>
<evidence type="ECO:0000256" key="3">
    <source>
        <dbReference type="ARBA" id="ARBA00004947"/>
    </source>
</evidence>
<dbReference type="Pfam" id="PF01370">
    <property type="entry name" value="Epimerase"/>
    <property type="match status" value="1"/>
</dbReference>
<dbReference type="CDD" id="cd05247">
    <property type="entry name" value="UDP_G4E_1_SDR_e"/>
    <property type="match status" value="1"/>
</dbReference>
<protein>
    <recommendedName>
        <fullName evidence="6 10">UDP-glucose 4-epimerase</fullName>
        <ecNumber evidence="5 10">5.1.3.2</ecNumber>
    </recommendedName>
</protein>
<evidence type="ECO:0000259" key="11">
    <source>
        <dbReference type="Pfam" id="PF01370"/>
    </source>
</evidence>
<dbReference type="NCBIfam" id="TIGR01179">
    <property type="entry name" value="galE"/>
    <property type="match status" value="1"/>
</dbReference>
<reference evidence="12" key="1">
    <citation type="submission" date="2020-02" db="EMBL/GenBank/DDBJ databases">
        <authorList>
            <person name="Meier V. D."/>
        </authorList>
    </citation>
    <scope>NUCLEOTIDE SEQUENCE</scope>
    <source>
        <strain evidence="12">AVDCRST_MAG73</strain>
    </source>
</reference>
<dbReference type="SUPFAM" id="SSF51735">
    <property type="entry name" value="NAD(P)-binding Rossmann-fold domains"/>
    <property type="match status" value="1"/>
</dbReference>
<evidence type="ECO:0000256" key="8">
    <source>
        <dbReference type="ARBA" id="ARBA00023235"/>
    </source>
</evidence>
<evidence type="ECO:0000256" key="9">
    <source>
        <dbReference type="ARBA" id="ARBA00023277"/>
    </source>
</evidence>
<dbReference type="PANTHER" id="PTHR43725">
    <property type="entry name" value="UDP-GLUCOSE 4-EPIMERASE"/>
    <property type="match status" value="1"/>
</dbReference>
<dbReference type="InterPro" id="IPR005886">
    <property type="entry name" value="UDP_G4E"/>
</dbReference>
<dbReference type="GO" id="GO:0003978">
    <property type="term" value="F:UDP-glucose 4-epimerase activity"/>
    <property type="evidence" value="ECO:0007669"/>
    <property type="project" value="UniProtKB-UniRule"/>
</dbReference>
<evidence type="ECO:0000256" key="10">
    <source>
        <dbReference type="RuleBase" id="RU366046"/>
    </source>
</evidence>
<comment type="pathway">
    <text evidence="3 10">Carbohydrate metabolism; galactose metabolism.</text>
</comment>
<dbReference type="EC" id="5.1.3.2" evidence="5 10"/>
<evidence type="ECO:0000256" key="7">
    <source>
        <dbReference type="ARBA" id="ARBA00023027"/>
    </source>
</evidence>
<sequence length="333" mass="36698">MRVLVTGGVGYIGSVAVERLLLQNHDVVVLDNVWRGHPEAVAPGVPLVVADLRDRDQVARVVREARPDAILHFAAATLVGESMTSPADYFAINTVGSHNLLEEARANDVERVVFSSTASVYGMPDRQPVAEGADLRPINPYGRSKLMVEQMLEWYGTAYGLRYACLRYFNVAGATRDRGEDHDPETHIIPVALLTLLGKRDRFTVFGTDYPTPDGTAIRDYVHVVDLADAHLLALANLDQPGEHSHAFNLGTKDGFSVKQIVDAVERVTGRALPIEYGPRRAGDPPVLVADSTRARAELGWDPALSNLDQMIGSAWDWFQRHPNGYGDDERRR</sequence>
<comment type="cofactor">
    <cofactor evidence="2 10">
        <name>NAD(+)</name>
        <dbReference type="ChEBI" id="CHEBI:57540"/>
    </cofactor>
</comment>
<keyword evidence="8 10" id="KW-0413">Isomerase</keyword>
<evidence type="ECO:0000256" key="5">
    <source>
        <dbReference type="ARBA" id="ARBA00013189"/>
    </source>
</evidence>
<comment type="catalytic activity">
    <reaction evidence="1 10">
        <text>UDP-alpha-D-glucose = UDP-alpha-D-galactose</text>
        <dbReference type="Rhea" id="RHEA:22168"/>
        <dbReference type="ChEBI" id="CHEBI:58885"/>
        <dbReference type="ChEBI" id="CHEBI:66914"/>
        <dbReference type="EC" id="5.1.3.2"/>
    </reaction>
</comment>
<dbReference type="UniPathway" id="UPA00214"/>
<accession>A0A6J4TKR8</accession>
<feature type="domain" description="NAD-dependent epimerase/dehydratase" evidence="11">
    <location>
        <begin position="3"/>
        <end position="251"/>
    </location>
</feature>
<comment type="subunit">
    <text evidence="10">Homodimer.</text>
</comment>
<evidence type="ECO:0000313" key="12">
    <source>
        <dbReference type="EMBL" id="CAA9525775.1"/>
    </source>
</evidence>
<evidence type="ECO:0000256" key="4">
    <source>
        <dbReference type="ARBA" id="ARBA00007637"/>
    </source>
</evidence>
<evidence type="ECO:0000256" key="1">
    <source>
        <dbReference type="ARBA" id="ARBA00000083"/>
    </source>
</evidence>